<name>A0A1D8GE80_9FIRM</name>
<dbReference type="OrthoDB" id="9779518at2"/>
<dbReference type="AlphaFoldDB" id="A0A1D8GE80"/>
<dbReference type="SUPFAM" id="SSF51219">
    <property type="entry name" value="TRAP-like"/>
    <property type="match status" value="1"/>
</dbReference>
<dbReference type="RefSeq" id="WP_069974768.1">
    <property type="nucleotide sequence ID" value="NZ_CP017269.1"/>
</dbReference>
<dbReference type="InterPro" id="IPR002838">
    <property type="entry name" value="AIM24"/>
</dbReference>
<sequence>MKYEIRGGNLPVVILEMQRGETVFTESGGMGWMTAGFDMDTNMEGGLLGGIARKLSGESLFMTNYHCRETTGTIAFPASFPGTIIPLNLQGGQSVICQKRSFLVGERSAKLEIHFRQRFSAGLFGGEGFILQRVTGPGMIFVEIDGSVIEYELRAGEELKVDTGHVAMFEPSVQFEIERVKGITNMLFGGEGLFLTRLRGPGKVWLQTMPIPNLAGQLMPFLPTGKSE</sequence>
<organism evidence="1 2">
    <name type="scientific">Geosporobacter ferrireducens</name>
    <dbReference type="NCBI Taxonomy" id="1424294"/>
    <lineage>
        <taxon>Bacteria</taxon>
        <taxon>Bacillati</taxon>
        <taxon>Bacillota</taxon>
        <taxon>Clostridia</taxon>
        <taxon>Peptostreptococcales</taxon>
        <taxon>Thermotaleaceae</taxon>
        <taxon>Geosporobacter</taxon>
    </lineage>
</organism>
<accession>A0A1D8GE80</accession>
<keyword evidence="2" id="KW-1185">Reference proteome</keyword>
<dbReference type="InterPro" id="IPR036983">
    <property type="entry name" value="AIM24_sf"/>
</dbReference>
<dbReference type="InterPro" id="IPR016031">
    <property type="entry name" value="Trp_RNA-bd_attenuator-like_dom"/>
</dbReference>
<dbReference type="Proteomes" id="UP000095743">
    <property type="component" value="Chromosome"/>
</dbReference>
<proteinExistence type="predicted"/>
<dbReference type="PANTHER" id="PTHR43657:SF1">
    <property type="entry name" value="ALTERED INHERITANCE OF MITOCHONDRIA PROTEIN 24, MITOCHONDRIAL"/>
    <property type="match status" value="1"/>
</dbReference>
<dbReference type="KEGG" id="gfe:Gferi_06265"/>
<reference evidence="1 2" key="1">
    <citation type="submission" date="2016-09" db="EMBL/GenBank/DDBJ databases">
        <title>Genomic analysis reveals versatility of anaerobic energy metabolism of Geosporobacter ferrireducens IRF9 of phylum Firmicutes.</title>
        <authorList>
            <person name="Kim S.-J."/>
        </authorList>
    </citation>
    <scope>NUCLEOTIDE SEQUENCE [LARGE SCALE GENOMIC DNA]</scope>
    <source>
        <strain evidence="1 2">IRF9</strain>
    </source>
</reference>
<dbReference type="PANTHER" id="PTHR43657">
    <property type="entry name" value="TRYPTOPHAN RNA-BINDING ATTENUATOR PROTEIN-LIKE PROTEIN"/>
    <property type="match status" value="1"/>
</dbReference>
<dbReference type="Pfam" id="PF01987">
    <property type="entry name" value="AIM24"/>
    <property type="match status" value="1"/>
</dbReference>
<dbReference type="Gene3D" id="3.60.160.10">
    <property type="entry name" value="Mitochondrial biogenesis AIM24"/>
    <property type="match status" value="1"/>
</dbReference>
<gene>
    <name evidence="1" type="ORF">Gferi_06265</name>
</gene>
<dbReference type="EMBL" id="CP017269">
    <property type="protein sequence ID" value="AOT69202.1"/>
    <property type="molecule type" value="Genomic_DNA"/>
</dbReference>
<evidence type="ECO:0000313" key="2">
    <source>
        <dbReference type="Proteomes" id="UP000095743"/>
    </source>
</evidence>
<dbReference type="NCBIfam" id="TIGR00266">
    <property type="entry name" value="TIGR00266 family protein"/>
    <property type="match status" value="1"/>
</dbReference>
<protein>
    <submittedName>
        <fullName evidence="1">TIGR00266 family protein</fullName>
    </submittedName>
</protein>
<evidence type="ECO:0000313" key="1">
    <source>
        <dbReference type="EMBL" id="AOT69202.1"/>
    </source>
</evidence>